<sequence length="88" mass="9487">MRGCPCILPGNLVTFNYYPLPGCGLRRMAARGTNSRVTGTTLDLSLNDVRPDDWCGGSGKELLPGTAQRQVERAFVPATTRTTTQSLS</sequence>
<evidence type="ECO:0000313" key="1">
    <source>
        <dbReference type="EMBL" id="GAA4325509.1"/>
    </source>
</evidence>
<keyword evidence="2" id="KW-1185">Reference proteome</keyword>
<dbReference type="Proteomes" id="UP001501725">
    <property type="component" value="Unassembled WGS sequence"/>
</dbReference>
<reference evidence="2" key="1">
    <citation type="journal article" date="2019" name="Int. J. Syst. Evol. Microbiol.">
        <title>The Global Catalogue of Microorganisms (GCM) 10K type strain sequencing project: providing services to taxonomists for standard genome sequencing and annotation.</title>
        <authorList>
            <consortium name="The Broad Institute Genomics Platform"/>
            <consortium name="The Broad Institute Genome Sequencing Center for Infectious Disease"/>
            <person name="Wu L."/>
            <person name="Ma J."/>
        </authorList>
    </citation>
    <scope>NUCLEOTIDE SEQUENCE [LARGE SCALE GENOMIC DNA]</scope>
    <source>
        <strain evidence="2">JCM 17919</strain>
    </source>
</reference>
<dbReference type="EMBL" id="BAABGY010000006">
    <property type="protein sequence ID" value="GAA4325509.1"/>
    <property type="molecule type" value="Genomic_DNA"/>
</dbReference>
<comment type="caution">
    <text evidence="1">The sequence shown here is derived from an EMBL/GenBank/DDBJ whole genome shotgun (WGS) entry which is preliminary data.</text>
</comment>
<organism evidence="1 2">
    <name type="scientific">Flaviaesturariibacter amylovorans</name>
    <dbReference type="NCBI Taxonomy" id="1084520"/>
    <lineage>
        <taxon>Bacteria</taxon>
        <taxon>Pseudomonadati</taxon>
        <taxon>Bacteroidota</taxon>
        <taxon>Chitinophagia</taxon>
        <taxon>Chitinophagales</taxon>
        <taxon>Chitinophagaceae</taxon>
        <taxon>Flaviaestuariibacter</taxon>
    </lineage>
</organism>
<accession>A0ABP8GJR7</accession>
<proteinExistence type="predicted"/>
<protein>
    <submittedName>
        <fullName evidence="1">Uncharacterized protein</fullName>
    </submittedName>
</protein>
<name>A0ABP8GJR7_9BACT</name>
<evidence type="ECO:0000313" key="2">
    <source>
        <dbReference type="Proteomes" id="UP001501725"/>
    </source>
</evidence>
<gene>
    <name evidence="1" type="ORF">GCM10023184_13520</name>
</gene>